<accession>A0A498JFK3</accession>
<dbReference type="AlphaFoldDB" id="A0A498JFK3"/>
<sequence>MCSKRSCMLFADIKGAGRLYKDEKAVKQWIFSSFTNVKVKEVPHCEGSSIFPHYHIKTSGIPILLQFAMRTTEDQWSISNALGNIQNVLVQQGLLKVLQGLEALPKDWSDKEKEDDLDQAHSVIMLSLSNEVLHEMDDETTTAGLRLKLESIYMTKFLTKWLFLKQCLYTLRYT</sequence>
<proteinExistence type="predicted"/>
<name>A0A498JFK3_MALDO</name>
<evidence type="ECO:0000313" key="2">
    <source>
        <dbReference type="Proteomes" id="UP000290289"/>
    </source>
</evidence>
<reference evidence="1 2" key="1">
    <citation type="submission" date="2018-10" db="EMBL/GenBank/DDBJ databases">
        <title>A high-quality apple genome assembly.</title>
        <authorList>
            <person name="Hu J."/>
        </authorList>
    </citation>
    <scope>NUCLEOTIDE SEQUENCE [LARGE SCALE GENOMIC DNA]</scope>
    <source>
        <strain evidence="2">cv. HFTH1</strain>
        <tissue evidence="1">Young leaf</tissue>
    </source>
</reference>
<gene>
    <name evidence="1" type="ORF">DVH24_015983</name>
</gene>
<dbReference type="EMBL" id="RDQH01000333">
    <property type="protein sequence ID" value="RXH93916.1"/>
    <property type="molecule type" value="Genomic_DNA"/>
</dbReference>
<comment type="caution">
    <text evidence="1">The sequence shown here is derived from an EMBL/GenBank/DDBJ whole genome shotgun (WGS) entry which is preliminary data.</text>
</comment>
<keyword evidence="2" id="KW-1185">Reference proteome</keyword>
<protein>
    <submittedName>
        <fullName evidence="1">Uncharacterized protein</fullName>
    </submittedName>
</protein>
<organism evidence="1 2">
    <name type="scientific">Malus domestica</name>
    <name type="common">Apple</name>
    <name type="synonym">Pyrus malus</name>
    <dbReference type="NCBI Taxonomy" id="3750"/>
    <lineage>
        <taxon>Eukaryota</taxon>
        <taxon>Viridiplantae</taxon>
        <taxon>Streptophyta</taxon>
        <taxon>Embryophyta</taxon>
        <taxon>Tracheophyta</taxon>
        <taxon>Spermatophyta</taxon>
        <taxon>Magnoliopsida</taxon>
        <taxon>eudicotyledons</taxon>
        <taxon>Gunneridae</taxon>
        <taxon>Pentapetalae</taxon>
        <taxon>rosids</taxon>
        <taxon>fabids</taxon>
        <taxon>Rosales</taxon>
        <taxon>Rosaceae</taxon>
        <taxon>Amygdaloideae</taxon>
        <taxon>Maleae</taxon>
        <taxon>Malus</taxon>
    </lineage>
</organism>
<dbReference type="Pfam" id="PF14223">
    <property type="entry name" value="Retrotran_gag_2"/>
    <property type="match status" value="1"/>
</dbReference>
<evidence type="ECO:0000313" key="1">
    <source>
        <dbReference type="EMBL" id="RXH93916.1"/>
    </source>
</evidence>
<dbReference type="Proteomes" id="UP000290289">
    <property type="component" value="Chromosome 7"/>
</dbReference>